<name>A0A423TFJ7_PENVA</name>
<dbReference type="Gene3D" id="3.40.225.10">
    <property type="entry name" value="Class II aldolase/adducin N-terminal domain"/>
    <property type="match status" value="1"/>
</dbReference>
<feature type="compositionally biased region" description="Polar residues" evidence="2">
    <location>
        <begin position="272"/>
        <end position="286"/>
    </location>
</feature>
<dbReference type="InterPro" id="IPR051017">
    <property type="entry name" value="Aldolase-II_Adducin_sf"/>
</dbReference>
<dbReference type="PANTHER" id="PTHR10672">
    <property type="entry name" value="ADDUCIN"/>
    <property type="match status" value="1"/>
</dbReference>
<dbReference type="PANTHER" id="PTHR10672:SF21">
    <property type="entry name" value="CLASS II ALDOLASE_ADDUCIN N-TERMINAL DOMAIN-CONTAINING PROTEIN"/>
    <property type="match status" value="1"/>
</dbReference>
<dbReference type="GO" id="GO:0051015">
    <property type="term" value="F:actin filament binding"/>
    <property type="evidence" value="ECO:0007669"/>
    <property type="project" value="TreeGrafter"/>
</dbReference>
<protein>
    <submittedName>
        <fullName evidence="4">Adducin-related protein</fullName>
    </submittedName>
</protein>
<proteinExistence type="inferred from homology"/>
<dbReference type="SMART" id="SM01007">
    <property type="entry name" value="Aldolase_II"/>
    <property type="match status" value="1"/>
</dbReference>
<reference evidence="4 5" key="1">
    <citation type="submission" date="2018-04" db="EMBL/GenBank/DDBJ databases">
        <authorList>
            <person name="Zhang X."/>
            <person name="Yuan J."/>
            <person name="Li F."/>
            <person name="Xiang J."/>
        </authorList>
    </citation>
    <scope>NUCLEOTIDE SEQUENCE [LARGE SCALE GENOMIC DNA]</scope>
    <source>
        <tissue evidence="4">Muscle</tissue>
    </source>
</reference>
<dbReference type="GO" id="GO:0005886">
    <property type="term" value="C:plasma membrane"/>
    <property type="evidence" value="ECO:0007669"/>
    <property type="project" value="UniProtKB-SubCell"/>
</dbReference>
<dbReference type="InterPro" id="IPR036409">
    <property type="entry name" value="Aldolase_II/adducin_N_sf"/>
</dbReference>
<comment type="caution">
    <text evidence="4">The sequence shown here is derived from an EMBL/GenBank/DDBJ whole genome shotgun (WGS) entry which is preliminary data.</text>
</comment>
<dbReference type="InterPro" id="IPR001303">
    <property type="entry name" value="Aldolase_II/adducin_N"/>
</dbReference>
<keyword evidence="5" id="KW-1185">Reference proteome</keyword>
<gene>
    <name evidence="4" type="ORF">C7M84_006310</name>
</gene>
<evidence type="ECO:0000259" key="3">
    <source>
        <dbReference type="SMART" id="SM01007"/>
    </source>
</evidence>
<dbReference type="GO" id="GO:0005856">
    <property type="term" value="C:cytoskeleton"/>
    <property type="evidence" value="ECO:0007669"/>
    <property type="project" value="TreeGrafter"/>
</dbReference>
<evidence type="ECO:0000256" key="1">
    <source>
        <dbReference type="ARBA" id="ARBA00006274"/>
    </source>
</evidence>
<feature type="domain" description="Class II aldolase/adducin N-terminal" evidence="3">
    <location>
        <begin position="29"/>
        <end position="213"/>
    </location>
</feature>
<dbReference type="OrthoDB" id="3238794at2759"/>
<evidence type="ECO:0000313" key="4">
    <source>
        <dbReference type="EMBL" id="ROT75165.1"/>
    </source>
</evidence>
<comment type="similarity">
    <text evidence="1">Belongs to the aldolase class II family. Adducin subfamily.</text>
</comment>
<dbReference type="AlphaFoldDB" id="A0A423TFJ7"/>
<dbReference type="STRING" id="6689.A0A423TFJ7"/>
<reference evidence="4 5" key="2">
    <citation type="submission" date="2019-01" db="EMBL/GenBank/DDBJ databases">
        <title>The decoding of complex shrimp genome reveals the adaptation for benthos swimmer, frequently molting mechanism and breeding impact on genome.</title>
        <authorList>
            <person name="Sun Y."/>
            <person name="Gao Y."/>
            <person name="Yu Y."/>
        </authorList>
    </citation>
    <scope>NUCLEOTIDE SEQUENCE [LARGE SCALE GENOMIC DNA]</scope>
    <source>
        <tissue evidence="4">Muscle</tissue>
    </source>
</reference>
<dbReference type="SUPFAM" id="SSF53639">
    <property type="entry name" value="AraD/HMP-PK domain-like"/>
    <property type="match status" value="1"/>
</dbReference>
<dbReference type="Pfam" id="PF00596">
    <property type="entry name" value="Aldolase_II"/>
    <property type="match status" value="1"/>
</dbReference>
<feature type="region of interest" description="Disordered" evidence="2">
    <location>
        <begin position="263"/>
        <end position="286"/>
    </location>
</feature>
<dbReference type="Proteomes" id="UP000283509">
    <property type="component" value="Unassembled WGS sequence"/>
</dbReference>
<organism evidence="4 5">
    <name type="scientific">Penaeus vannamei</name>
    <name type="common">Whiteleg shrimp</name>
    <name type="synonym">Litopenaeus vannamei</name>
    <dbReference type="NCBI Taxonomy" id="6689"/>
    <lineage>
        <taxon>Eukaryota</taxon>
        <taxon>Metazoa</taxon>
        <taxon>Ecdysozoa</taxon>
        <taxon>Arthropoda</taxon>
        <taxon>Crustacea</taxon>
        <taxon>Multicrustacea</taxon>
        <taxon>Malacostraca</taxon>
        <taxon>Eumalacostraca</taxon>
        <taxon>Eucarida</taxon>
        <taxon>Decapoda</taxon>
        <taxon>Dendrobranchiata</taxon>
        <taxon>Penaeoidea</taxon>
        <taxon>Penaeidae</taxon>
        <taxon>Penaeus</taxon>
    </lineage>
</organism>
<dbReference type="EMBL" id="QCYY01001806">
    <property type="protein sequence ID" value="ROT75165.1"/>
    <property type="molecule type" value="Genomic_DNA"/>
</dbReference>
<evidence type="ECO:0000256" key="2">
    <source>
        <dbReference type="SAM" id="MobiDB-lite"/>
    </source>
</evidence>
<accession>A0A423TFJ7</accession>
<evidence type="ECO:0000313" key="5">
    <source>
        <dbReference type="Proteomes" id="UP000283509"/>
    </source>
</evidence>
<sequence>MLTRLTRQVQDVAACGRRLTRTFTSAARLELAAAYRGLELLGLNEGVSNHLSAMAPRQSGEGEVMLVFREGLHWKEVTASNLLGLDMSAKTVEGEGSPDVTASSIHLAVHQKRPDIRVVMHTHQPYVSALAALEDCELRMVHQNSIRFWNRVAYDVEYGGVAFSFEEGERLAKVLGDKDVLIMGNHGVMVVAPTISMAFEMLYFLERAAMVQVMAFSTQRPLKEIPEEVIKSVAPEYMKRAQNYADTLYYAVFRELQRTQPDFEKTTDNLNRRSCSSPQSLGNLVR</sequence>